<dbReference type="EMBL" id="JBBPDW010000018">
    <property type="protein sequence ID" value="KAK7545270.1"/>
    <property type="molecule type" value="Genomic_DNA"/>
</dbReference>
<dbReference type="Proteomes" id="UP001365128">
    <property type="component" value="Unassembled WGS sequence"/>
</dbReference>
<accession>A0ABR1MBH8</accession>
<protein>
    <submittedName>
        <fullName evidence="2">Uncharacterized protein</fullName>
    </submittedName>
</protein>
<keyword evidence="3" id="KW-1185">Reference proteome</keyword>
<reference evidence="2 3" key="1">
    <citation type="submission" date="2024-04" db="EMBL/GenBank/DDBJ databases">
        <title>Phyllosticta paracitricarpa is synonymous to the EU quarantine fungus P. citricarpa based on phylogenomic analyses.</title>
        <authorList>
            <consortium name="Lawrence Berkeley National Laboratory"/>
            <person name="Van Ingen-Buijs V.A."/>
            <person name="Van Westerhoven A.C."/>
            <person name="Haridas S."/>
            <person name="Skiadas P."/>
            <person name="Martin F."/>
            <person name="Groenewald J.Z."/>
            <person name="Crous P.W."/>
            <person name="Seidl M.F."/>
        </authorList>
    </citation>
    <scope>NUCLEOTIDE SEQUENCE [LARGE SCALE GENOMIC DNA]</scope>
    <source>
        <strain evidence="2 3">CBS 122670</strain>
    </source>
</reference>
<evidence type="ECO:0000313" key="3">
    <source>
        <dbReference type="Proteomes" id="UP001365128"/>
    </source>
</evidence>
<comment type="caution">
    <text evidence="2">The sequence shown here is derived from an EMBL/GenBank/DDBJ whole genome shotgun (WGS) entry which is preliminary data.</text>
</comment>
<gene>
    <name evidence="2" type="ORF">IWX46DRAFT_581399</name>
</gene>
<organism evidence="2 3">
    <name type="scientific">Phyllosticta citricarpa</name>
    <dbReference type="NCBI Taxonomy" id="55181"/>
    <lineage>
        <taxon>Eukaryota</taxon>
        <taxon>Fungi</taxon>
        <taxon>Dikarya</taxon>
        <taxon>Ascomycota</taxon>
        <taxon>Pezizomycotina</taxon>
        <taxon>Dothideomycetes</taxon>
        <taxon>Dothideomycetes incertae sedis</taxon>
        <taxon>Botryosphaeriales</taxon>
        <taxon>Phyllostictaceae</taxon>
        <taxon>Phyllosticta</taxon>
    </lineage>
</organism>
<evidence type="ECO:0000313" key="2">
    <source>
        <dbReference type="EMBL" id="KAK7545270.1"/>
    </source>
</evidence>
<proteinExistence type="predicted"/>
<sequence>MRSHIVYKMTEFKRIEEECNLGELRRRVLHYLDEVPANEESIAAALRQKWPEFVELTSKTRDLLVFEIHHFRNSEECNNTDNSHVRVQPRPSGESDSEWDSDSDPHCLVHTHVLRTDYRFHHRHHVQNIPKSETPDPSTRVWSTPNRNGWYINKDFKYQSEKTTANWLRVNWNQDREGVWLVRCETYKIPGQSTFDTILWDIAIVDLRSGKTIISTKVDYGNATPQELFEKMCNMDPGVAPEVYRAFVHAFERQYNGHRTHGMLPSQIEQVMLHKGYTPMDIQLVSYPEIAPSLLRLFTKDELLPQTPDLSFILHEVAKKKSTELWFLIKDMCGSFGSLDVGVVHEKLFGLQRHDTIPNAETEAKCLRLVCLRLAWALES</sequence>
<name>A0ABR1MBH8_9PEZI</name>
<feature type="region of interest" description="Disordered" evidence="1">
    <location>
        <begin position="77"/>
        <end position="103"/>
    </location>
</feature>
<evidence type="ECO:0000256" key="1">
    <source>
        <dbReference type="SAM" id="MobiDB-lite"/>
    </source>
</evidence>